<proteinExistence type="predicted"/>
<feature type="compositionally biased region" description="Basic and acidic residues" evidence="1">
    <location>
        <begin position="45"/>
        <end position="58"/>
    </location>
</feature>
<sequence length="67" mass="7258">RGDLQGQVLRHPGSCVLCQRGHTDPGRRRLSQGQPRRAHLPRGQGHGDRRGLRGDHARPGGTPDGPV</sequence>
<feature type="non-terminal residue" evidence="2">
    <location>
        <position position="1"/>
    </location>
</feature>
<accession>A0A383DRC5</accession>
<feature type="region of interest" description="Disordered" evidence="1">
    <location>
        <begin position="16"/>
        <end position="67"/>
    </location>
</feature>
<feature type="non-terminal residue" evidence="2">
    <location>
        <position position="67"/>
    </location>
</feature>
<name>A0A383DRC5_9ZZZZ</name>
<gene>
    <name evidence="2" type="ORF">METZ01_LOCUS499667</name>
</gene>
<dbReference type="EMBL" id="UINC01219370">
    <property type="protein sequence ID" value="SVE46813.1"/>
    <property type="molecule type" value="Genomic_DNA"/>
</dbReference>
<evidence type="ECO:0000313" key="2">
    <source>
        <dbReference type="EMBL" id="SVE46813.1"/>
    </source>
</evidence>
<evidence type="ECO:0000256" key="1">
    <source>
        <dbReference type="SAM" id="MobiDB-lite"/>
    </source>
</evidence>
<dbReference type="AlphaFoldDB" id="A0A383DRC5"/>
<reference evidence="2" key="1">
    <citation type="submission" date="2018-05" db="EMBL/GenBank/DDBJ databases">
        <authorList>
            <person name="Lanie J.A."/>
            <person name="Ng W.-L."/>
            <person name="Kazmierczak K.M."/>
            <person name="Andrzejewski T.M."/>
            <person name="Davidsen T.M."/>
            <person name="Wayne K.J."/>
            <person name="Tettelin H."/>
            <person name="Glass J.I."/>
            <person name="Rusch D."/>
            <person name="Podicherti R."/>
            <person name="Tsui H.-C.T."/>
            <person name="Winkler M.E."/>
        </authorList>
    </citation>
    <scope>NUCLEOTIDE SEQUENCE</scope>
</reference>
<protein>
    <submittedName>
        <fullName evidence="2">Uncharacterized protein</fullName>
    </submittedName>
</protein>
<organism evidence="2">
    <name type="scientific">marine metagenome</name>
    <dbReference type="NCBI Taxonomy" id="408172"/>
    <lineage>
        <taxon>unclassified sequences</taxon>
        <taxon>metagenomes</taxon>
        <taxon>ecological metagenomes</taxon>
    </lineage>
</organism>